<accession>A0AA36A2Z4</accession>
<protein>
    <recommendedName>
        <fullName evidence="3">Ubiquitin-like protease family profile domain-containing protein</fullName>
    </recommendedName>
</protein>
<evidence type="ECO:0000313" key="1">
    <source>
        <dbReference type="EMBL" id="CAI9302944.1"/>
    </source>
</evidence>
<name>A0AA36A2Z4_LACSI</name>
<keyword evidence="2" id="KW-1185">Reference proteome</keyword>
<evidence type="ECO:0008006" key="3">
    <source>
        <dbReference type="Google" id="ProtNLM"/>
    </source>
</evidence>
<reference evidence="1" key="1">
    <citation type="submission" date="2023-04" db="EMBL/GenBank/DDBJ databases">
        <authorList>
            <person name="Vijverberg K."/>
            <person name="Xiong W."/>
            <person name="Schranz E."/>
        </authorList>
    </citation>
    <scope>NUCLEOTIDE SEQUENCE</scope>
</reference>
<dbReference type="EMBL" id="OX465085">
    <property type="protein sequence ID" value="CAI9302944.1"/>
    <property type="molecule type" value="Genomic_DNA"/>
</dbReference>
<sequence length="115" mass="13764">MQHYFFCLYLFSIGHEKENDLKNLAYVVVNFNWKRHERDYDCGLDLMRHMETFIGQSVYCWDCELDYNPSTLITSLKILRMKSMVNLMLSEHNIQKEMLISEAKLFEKENNLNAA</sequence>
<proteinExistence type="predicted"/>
<gene>
    <name evidence="1" type="ORF">LSALG_LOCUS41409</name>
</gene>
<dbReference type="AlphaFoldDB" id="A0AA36A2Z4"/>
<dbReference type="Proteomes" id="UP001177003">
    <property type="component" value="Chromosome 9"/>
</dbReference>
<organism evidence="1 2">
    <name type="scientific">Lactuca saligna</name>
    <name type="common">Willowleaf lettuce</name>
    <dbReference type="NCBI Taxonomy" id="75948"/>
    <lineage>
        <taxon>Eukaryota</taxon>
        <taxon>Viridiplantae</taxon>
        <taxon>Streptophyta</taxon>
        <taxon>Embryophyta</taxon>
        <taxon>Tracheophyta</taxon>
        <taxon>Spermatophyta</taxon>
        <taxon>Magnoliopsida</taxon>
        <taxon>eudicotyledons</taxon>
        <taxon>Gunneridae</taxon>
        <taxon>Pentapetalae</taxon>
        <taxon>asterids</taxon>
        <taxon>campanulids</taxon>
        <taxon>Asterales</taxon>
        <taxon>Asteraceae</taxon>
        <taxon>Cichorioideae</taxon>
        <taxon>Cichorieae</taxon>
        <taxon>Lactucinae</taxon>
        <taxon>Lactuca</taxon>
    </lineage>
</organism>
<evidence type="ECO:0000313" key="2">
    <source>
        <dbReference type="Proteomes" id="UP001177003"/>
    </source>
</evidence>